<proteinExistence type="predicted"/>
<organism evidence="1 2">
    <name type="scientific">Candidatus Nitrosomarinus catalinensis</name>
    <dbReference type="NCBI Taxonomy" id="1898749"/>
    <lineage>
        <taxon>Archaea</taxon>
        <taxon>Nitrososphaerota</taxon>
        <taxon>Nitrososphaeria</taxon>
        <taxon>Nitrosopumilales</taxon>
        <taxon>Nitrosopumilaceae</taxon>
        <taxon>Candidatus Nitrosomarinus</taxon>
    </lineage>
</organism>
<gene>
    <name evidence="1" type="ORF">NMSP_0660</name>
</gene>
<dbReference type="EMBL" id="CP021324">
    <property type="protein sequence ID" value="ARS64281.1"/>
    <property type="molecule type" value="Genomic_DNA"/>
</dbReference>
<protein>
    <recommendedName>
        <fullName evidence="3">Helix-turn-helix domain protein</fullName>
    </recommendedName>
</protein>
<dbReference type="Proteomes" id="UP000249949">
    <property type="component" value="Chromosome"/>
</dbReference>
<evidence type="ECO:0000313" key="2">
    <source>
        <dbReference type="Proteomes" id="UP000249949"/>
    </source>
</evidence>
<evidence type="ECO:0000313" key="1">
    <source>
        <dbReference type="EMBL" id="ARS64281.1"/>
    </source>
</evidence>
<keyword evidence="2" id="KW-1185">Reference proteome</keyword>
<reference evidence="1 2" key="1">
    <citation type="journal article" date="2017" name="Environ. Microbiol.">
        <title>Genome and epigenome of a novel marine Thaumarchaeota strain suggest viral infection, phosphorothioation DNA modification and multiple restriction systems.</title>
        <authorList>
            <person name="Ahlgren N.A."/>
            <person name="Chen Y."/>
            <person name="Needham D.M."/>
            <person name="Parada A.E."/>
            <person name="Sachdeva R."/>
            <person name="Trinh V."/>
            <person name="Chen T."/>
            <person name="Fuhrman J.A."/>
        </authorList>
    </citation>
    <scope>NUCLEOTIDE SEQUENCE [LARGE SCALE GENOMIC DNA]</scope>
    <source>
        <strain evidence="1 2">SPOT01</strain>
    </source>
</reference>
<dbReference type="GeneID" id="32901144"/>
<name>A0A2Z2HJJ9_9ARCH</name>
<dbReference type="KEGG" id="nct:NMSP_0660"/>
<accession>A0A2Z2HJJ9</accession>
<evidence type="ECO:0008006" key="3">
    <source>
        <dbReference type="Google" id="ProtNLM"/>
    </source>
</evidence>
<dbReference type="RefSeq" id="WP_086907414.1">
    <property type="nucleotide sequence ID" value="NZ_CP021324.1"/>
</dbReference>
<dbReference type="AlphaFoldDB" id="A0A2Z2HJJ9"/>
<sequence length="116" mass="13496">MLDLIQTTKITDEQRKKIILESMADKYCKLILKNTLDKPKSAMIIAQEEKIPLSTVYRKIKKLCDGKLLVISGSINRDGKKYFLYMSKIREINIHWDVIETKIDCVLNNPKPEDIN</sequence>
<dbReference type="OrthoDB" id="10985at2157"/>